<gene>
    <name evidence="1" type="ORF">F5876DRAFT_91634</name>
</gene>
<keyword evidence="2" id="KW-1185">Reference proteome</keyword>
<sequence>MPFLPTDSVALSSGIQMPVIGKLTSRYYIRLLFTSSSANGSWAPPTGNARAEVKDWTLTALKAGYRHIDTALGYGTEKSVGLAVKESGLKREDVFITTKLPYTDHSRVQDSFNESLTNLGVDYIDLYLVHWPQCVDVGADGRIKVTSSPTFVEVWAEIEKIFEGKKARAVGVSNFSIKNLEILLKSAKVVPAVNQVELHPYLAQNELRQYCKDKRIVIEAYTPSGYSKVRNDPVIDKIAQRHKVTPNQIILAWHLFRETVIVPKSANEERQRENLNLLVLSNEEVKQIDALDRGERICNKPNEHGLVWGWTMEQLGW</sequence>
<reference evidence="1" key="1">
    <citation type="submission" date="2022-09" db="EMBL/GenBank/DDBJ databases">
        <title>A Global Phylogenomic Analysis of the Shiitake Genus Lentinula.</title>
        <authorList>
            <consortium name="DOE Joint Genome Institute"/>
            <person name="Sierra-Patev S."/>
            <person name="Min B."/>
            <person name="Naranjo-Ortiz M."/>
            <person name="Looney B."/>
            <person name="Konkel Z."/>
            <person name="Slot J.C."/>
            <person name="Sakamoto Y."/>
            <person name="Steenwyk J.L."/>
            <person name="Rokas A."/>
            <person name="Carro J."/>
            <person name="Camarero S."/>
            <person name="Ferreira P."/>
            <person name="Molpeceres G."/>
            <person name="Ruiz-Duenas F.J."/>
            <person name="Serrano A."/>
            <person name="Henrissat B."/>
            <person name="Drula E."/>
            <person name="Hughes K.W."/>
            <person name="Mata J.L."/>
            <person name="Ishikawa N.K."/>
            <person name="Vargas-Isla R."/>
            <person name="Ushijima S."/>
            <person name="Smith C.A."/>
            <person name="Ahrendt S."/>
            <person name="Andreopoulos W."/>
            <person name="He G."/>
            <person name="Labutti K."/>
            <person name="Lipzen A."/>
            <person name="Ng V."/>
            <person name="Riley R."/>
            <person name="Sandor L."/>
            <person name="Barry K."/>
            <person name="Martinez A.T."/>
            <person name="Xiao Y."/>
            <person name="Gibbons J.G."/>
            <person name="Terashima K."/>
            <person name="Grigoriev I.V."/>
            <person name="Hibbett D.S."/>
        </authorList>
    </citation>
    <scope>NUCLEOTIDE SEQUENCE</scope>
    <source>
        <strain evidence="1">TMI1499</strain>
    </source>
</reference>
<protein>
    <submittedName>
        <fullName evidence="1">Reductase AKOR2</fullName>
    </submittedName>
</protein>
<dbReference type="Proteomes" id="UP001163835">
    <property type="component" value="Unassembled WGS sequence"/>
</dbReference>
<evidence type="ECO:0000313" key="2">
    <source>
        <dbReference type="Proteomes" id="UP001163835"/>
    </source>
</evidence>
<comment type="caution">
    <text evidence="1">The sequence shown here is derived from an EMBL/GenBank/DDBJ whole genome shotgun (WGS) entry which is preliminary data.</text>
</comment>
<proteinExistence type="predicted"/>
<evidence type="ECO:0000313" key="1">
    <source>
        <dbReference type="EMBL" id="KAJ3805113.1"/>
    </source>
</evidence>
<name>A0ACC1TKK3_9AGAR</name>
<dbReference type="EMBL" id="MU795683">
    <property type="protein sequence ID" value="KAJ3805113.1"/>
    <property type="molecule type" value="Genomic_DNA"/>
</dbReference>
<organism evidence="1 2">
    <name type="scientific">Lentinula aff. lateritia</name>
    <dbReference type="NCBI Taxonomy" id="2804960"/>
    <lineage>
        <taxon>Eukaryota</taxon>
        <taxon>Fungi</taxon>
        <taxon>Dikarya</taxon>
        <taxon>Basidiomycota</taxon>
        <taxon>Agaricomycotina</taxon>
        <taxon>Agaricomycetes</taxon>
        <taxon>Agaricomycetidae</taxon>
        <taxon>Agaricales</taxon>
        <taxon>Marasmiineae</taxon>
        <taxon>Omphalotaceae</taxon>
        <taxon>Lentinula</taxon>
    </lineage>
</organism>
<accession>A0ACC1TKK3</accession>